<evidence type="ECO:0008006" key="5">
    <source>
        <dbReference type="Google" id="ProtNLM"/>
    </source>
</evidence>
<feature type="non-terminal residue" evidence="3">
    <location>
        <position position="1"/>
    </location>
</feature>
<feature type="non-terminal residue" evidence="3">
    <location>
        <position position="441"/>
    </location>
</feature>
<dbReference type="SUPFAM" id="SSF56219">
    <property type="entry name" value="DNase I-like"/>
    <property type="match status" value="1"/>
</dbReference>
<keyword evidence="4" id="KW-1185">Reference proteome</keyword>
<keyword evidence="1" id="KW-0175">Coiled coil</keyword>
<feature type="region of interest" description="Disordered" evidence="2">
    <location>
        <begin position="1"/>
        <end position="38"/>
    </location>
</feature>
<dbReference type="EMBL" id="CAUYUJ010003513">
    <property type="protein sequence ID" value="CAK0805629.1"/>
    <property type="molecule type" value="Genomic_DNA"/>
</dbReference>
<evidence type="ECO:0000313" key="4">
    <source>
        <dbReference type="Proteomes" id="UP001189429"/>
    </source>
</evidence>
<feature type="compositionally biased region" description="Basic and acidic residues" evidence="2">
    <location>
        <begin position="1"/>
        <end position="20"/>
    </location>
</feature>
<name>A0ABN9QHY5_9DINO</name>
<evidence type="ECO:0000256" key="1">
    <source>
        <dbReference type="SAM" id="Coils"/>
    </source>
</evidence>
<organism evidence="3 4">
    <name type="scientific">Prorocentrum cordatum</name>
    <dbReference type="NCBI Taxonomy" id="2364126"/>
    <lineage>
        <taxon>Eukaryota</taxon>
        <taxon>Sar</taxon>
        <taxon>Alveolata</taxon>
        <taxon>Dinophyceae</taxon>
        <taxon>Prorocentrales</taxon>
        <taxon>Prorocentraceae</taxon>
        <taxon>Prorocentrum</taxon>
    </lineage>
</organism>
<proteinExistence type="predicted"/>
<sequence>DKGAFSKLVRRLEGQEKENATLKGDGGGGPPHSDTTNEPAEFREEIDALAKHIKWLESTKGEWAKAALAAAQAQLEVARAKLHENKPLGAKLSVLSRRVEQARKQKEKAIADRAVAQSALESAQKALADADALIAEKIQAYGKLEIELSDLAQRDTDAVEMVADEVKLEDVLSSMEGISDPKKAAPALVAALRAGGGVGLLAEPARVPRRWPAPWEPDRGDIEDLRKLVKDYVEPPAEESKSHADLVQQLMRYADSHPSSSIPVPTTLALVTYNSNVWSTVQGFLEWMVLDRADQPDIIFSQEHRLRSGDQLKSAKSWARERGYKFLAHGRTVTGKKITETSSGVGILTPGHIASVEHLPNNGFDKSRLFFQRVMLGGTQALLVSIYAICSVGVADNVELIASLLEAVRAACLPFIAAGDWNFEAEFFGRDSFLRVGFLSQ</sequence>
<evidence type="ECO:0000256" key="2">
    <source>
        <dbReference type="SAM" id="MobiDB-lite"/>
    </source>
</evidence>
<accession>A0ABN9QHY5</accession>
<dbReference type="Proteomes" id="UP001189429">
    <property type="component" value="Unassembled WGS sequence"/>
</dbReference>
<gene>
    <name evidence="3" type="ORF">PCOR1329_LOCUS12094</name>
</gene>
<feature type="coiled-coil region" evidence="1">
    <location>
        <begin position="92"/>
        <end position="119"/>
    </location>
</feature>
<dbReference type="Gene3D" id="3.60.10.10">
    <property type="entry name" value="Endonuclease/exonuclease/phosphatase"/>
    <property type="match status" value="1"/>
</dbReference>
<comment type="caution">
    <text evidence="3">The sequence shown here is derived from an EMBL/GenBank/DDBJ whole genome shotgun (WGS) entry which is preliminary data.</text>
</comment>
<protein>
    <recommendedName>
        <fullName evidence="5">Endonuclease/exonuclease/phosphatase domain-containing protein</fullName>
    </recommendedName>
</protein>
<dbReference type="InterPro" id="IPR036691">
    <property type="entry name" value="Endo/exonu/phosph_ase_sf"/>
</dbReference>
<reference evidence="3" key="1">
    <citation type="submission" date="2023-10" db="EMBL/GenBank/DDBJ databases">
        <authorList>
            <person name="Chen Y."/>
            <person name="Shah S."/>
            <person name="Dougan E. K."/>
            <person name="Thang M."/>
            <person name="Chan C."/>
        </authorList>
    </citation>
    <scope>NUCLEOTIDE SEQUENCE [LARGE SCALE GENOMIC DNA]</scope>
</reference>
<evidence type="ECO:0000313" key="3">
    <source>
        <dbReference type="EMBL" id="CAK0805629.1"/>
    </source>
</evidence>